<dbReference type="KEGG" id="bco:Bcell_0877"/>
<dbReference type="AlphaFoldDB" id="E6U1A6"/>
<keyword evidence="2" id="KW-0456">Lyase</keyword>
<evidence type="ECO:0000313" key="4">
    <source>
        <dbReference type="Proteomes" id="UP000001401"/>
    </source>
</evidence>
<dbReference type="STRING" id="649639.Bcell_0877"/>
<dbReference type="GO" id="GO:0046872">
    <property type="term" value="F:metal ion binding"/>
    <property type="evidence" value="ECO:0007669"/>
    <property type="project" value="UniProtKB-KW"/>
</dbReference>
<dbReference type="Proteomes" id="UP000001401">
    <property type="component" value="Chromosome"/>
</dbReference>
<dbReference type="EMBL" id="CP002394">
    <property type="protein sequence ID" value="ADU29153.1"/>
    <property type="molecule type" value="Genomic_DNA"/>
</dbReference>
<dbReference type="InterPro" id="IPR002762">
    <property type="entry name" value="CbiX-like"/>
</dbReference>
<keyword evidence="1" id="KW-0479">Metal-binding</keyword>
<protein>
    <submittedName>
        <fullName evidence="3">Cobalamin (Vitamin B12) biosynthesis CbiX protein</fullName>
    </submittedName>
</protein>
<gene>
    <name evidence="3" type="ordered locus">Bcell_0877</name>
</gene>
<dbReference type="OrthoDB" id="1489951at2"/>
<name>E6U1A6_EVAC2</name>
<proteinExistence type="predicted"/>
<dbReference type="CDD" id="cd03416">
    <property type="entry name" value="CbiX_SirB_N"/>
    <property type="match status" value="1"/>
</dbReference>
<keyword evidence="4" id="KW-1185">Reference proteome</keyword>
<dbReference type="Pfam" id="PF01903">
    <property type="entry name" value="CbiX"/>
    <property type="match status" value="2"/>
</dbReference>
<evidence type="ECO:0000313" key="3">
    <source>
        <dbReference type="EMBL" id="ADU29153.1"/>
    </source>
</evidence>
<evidence type="ECO:0000256" key="1">
    <source>
        <dbReference type="ARBA" id="ARBA00022723"/>
    </source>
</evidence>
<dbReference type="Gene3D" id="3.40.50.1400">
    <property type="match status" value="2"/>
</dbReference>
<reference evidence="3 4" key="1">
    <citation type="submission" date="2010-12" db="EMBL/GenBank/DDBJ databases">
        <title>Complete sequence of Bacillus cellulosilyticus DSM 2522.</title>
        <authorList>
            <consortium name="US DOE Joint Genome Institute"/>
            <person name="Lucas S."/>
            <person name="Copeland A."/>
            <person name="Lapidus A."/>
            <person name="Cheng J.-F."/>
            <person name="Bruce D."/>
            <person name="Goodwin L."/>
            <person name="Pitluck S."/>
            <person name="Chertkov O."/>
            <person name="Detter J.C."/>
            <person name="Han C."/>
            <person name="Tapia R."/>
            <person name="Land M."/>
            <person name="Hauser L."/>
            <person name="Jeffries C."/>
            <person name="Kyrpides N."/>
            <person name="Ivanova N."/>
            <person name="Mikhailova N."/>
            <person name="Brumm P."/>
            <person name="Mead D."/>
            <person name="Woyke T."/>
        </authorList>
    </citation>
    <scope>NUCLEOTIDE SEQUENCE [LARGE SCALE GENOMIC DNA]</scope>
    <source>
        <strain evidence="4">ATCC 21833 / DSM 2522 / FERM P-1141 / JCM 9156 / N-4</strain>
    </source>
</reference>
<dbReference type="eggNOG" id="COG2138">
    <property type="taxonomic scope" value="Bacteria"/>
</dbReference>
<evidence type="ECO:0000256" key="2">
    <source>
        <dbReference type="ARBA" id="ARBA00023239"/>
    </source>
</evidence>
<dbReference type="InterPro" id="IPR050963">
    <property type="entry name" value="Sirohydro_Cobaltochel/CbiX"/>
</dbReference>
<accession>E6U1A6</accession>
<organism evidence="3 4">
    <name type="scientific">Evansella cellulosilytica (strain ATCC 21833 / DSM 2522 / FERM P-1141 / JCM 9156 / N-4)</name>
    <name type="common">Bacillus cellulosilyticus</name>
    <dbReference type="NCBI Taxonomy" id="649639"/>
    <lineage>
        <taxon>Bacteria</taxon>
        <taxon>Bacillati</taxon>
        <taxon>Bacillota</taxon>
        <taxon>Bacilli</taxon>
        <taxon>Bacillales</taxon>
        <taxon>Bacillaceae</taxon>
        <taxon>Evansella</taxon>
    </lineage>
</organism>
<dbReference type="HOGENOM" id="CLU_1061072_0_0_9"/>
<dbReference type="PANTHER" id="PTHR33542">
    <property type="entry name" value="SIROHYDROCHLORIN FERROCHELATASE, CHLOROPLASTIC"/>
    <property type="match status" value="1"/>
</dbReference>
<dbReference type="RefSeq" id="WP_013487494.1">
    <property type="nucleotide sequence ID" value="NC_014829.1"/>
</dbReference>
<dbReference type="SUPFAM" id="SSF53800">
    <property type="entry name" value="Chelatase"/>
    <property type="match status" value="2"/>
</dbReference>
<dbReference type="PANTHER" id="PTHR33542:SF3">
    <property type="entry name" value="SIROHYDROCHLORIN FERROCHELATASE, CHLOROPLASTIC"/>
    <property type="match status" value="1"/>
</dbReference>
<sequence>MEKEQWKKGVLILAHGSRDKKWVQLIDESVDNIKTDVPVTIGYLELIEGRSIADGVRRLEQQGVEEILAIPFFVCSGSTHLAEIQYALGVIKTPLLETDLPLIHPKANIVWGEAMDYHPFILKVLEERISSLTLEPENERLLLVAHGSNRPDFEPKWEKTLRYMCTYFKEKYRFNDSNYGTILPDTITEAAEQLSDNNKHKLVVVPVFLSEGYYTSKKIPSKLVEVDHVYDGKTYLPHSAITEWLQEQVNNYV</sequence>
<dbReference type="GO" id="GO:0016829">
    <property type="term" value="F:lyase activity"/>
    <property type="evidence" value="ECO:0007669"/>
    <property type="project" value="UniProtKB-KW"/>
</dbReference>